<reference evidence="1 2" key="1">
    <citation type="submission" date="2020-06" db="EMBL/GenBank/DDBJ databases">
        <title>Transcriptomic and genomic resources for Thalictrum thalictroides and T. hernandezii: Facilitating candidate gene discovery in an emerging model plant lineage.</title>
        <authorList>
            <person name="Arias T."/>
            <person name="Riano-Pachon D.M."/>
            <person name="Di Stilio V.S."/>
        </authorList>
    </citation>
    <scope>NUCLEOTIDE SEQUENCE [LARGE SCALE GENOMIC DNA]</scope>
    <source>
        <strain evidence="2">cv. WT478/WT964</strain>
        <tissue evidence="1">Leaves</tissue>
    </source>
</reference>
<dbReference type="OrthoDB" id="767661at2759"/>
<dbReference type="EMBL" id="JABWDY010007958">
    <property type="protein sequence ID" value="KAF5202540.1"/>
    <property type="molecule type" value="Genomic_DNA"/>
</dbReference>
<dbReference type="AlphaFoldDB" id="A0A7J6X1E6"/>
<comment type="caution">
    <text evidence="1">The sequence shown here is derived from an EMBL/GenBank/DDBJ whole genome shotgun (WGS) entry which is preliminary data.</text>
</comment>
<protein>
    <recommendedName>
        <fullName evidence="3">Pentatricopeptide repeat-containing protein</fullName>
    </recommendedName>
</protein>
<proteinExistence type="predicted"/>
<evidence type="ECO:0008006" key="3">
    <source>
        <dbReference type="Google" id="ProtNLM"/>
    </source>
</evidence>
<keyword evidence="2" id="KW-1185">Reference proteome</keyword>
<dbReference type="PANTHER" id="PTHR47262:SF1">
    <property type="entry name" value="OS02G0132600 PROTEIN"/>
    <property type="match status" value="1"/>
</dbReference>
<evidence type="ECO:0000313" key="1">
    <source>
        <dbReference type="EMBL" id="KAF5202540.1"/>
    </source>
</evidence>
<sequence>MKQEGCELDQKTVLSLIEHLQFEGKLNRLLQLLEELKDPDFWFDGCERVVIYCVRHKHLSSAINLLKQLMDRDKMSIYAVLDQMNEEFDMKVKDLVKNLRSAILRL</sequence>
<accession>A0A7J6X1E6</accession>
<gene>
    <name evidence="1" type="ORF">FRX31_007873</name>
</gene>
<dbReference type="PANTHER" id="PTHR47262">
    <property type="entry name" value="OS02G0132600 PROTEIN"/>
    <property type="match status" value="1"/>
</dbReference>
<evidence type="ECO:0000313" key="2">
    <source>
        <dbReference type="Proteomes" id="UP000554482"/>
    </source>
</evidence>
<dbReference type="Proteomes" id="UP000554482">
    <property type="component" value="Unassembled WGS sequence"/>
</dbReference>
<name>A0A7J6X1E6_THATH</name>
<organism evidence="1 2">
    <name type="scientific">Thalictrum thalictroides</name>
    <name type="common">Rue-anemone</name>
    <name type="synonym">Anemone thalictroides</name>
    <dbReference type="NCBI Taxonomy" id="46969"/>
    <lineage>
        <taxon>Eukaryota</taxon>
        <taxon>Viridiplantae</taxon>
        <taxon>Streptophyta</taxon>
        <taxon>Embryophyta</taxon>
        <taxon>Tracheophyta</taxon>
        <taxon>Spermatophyta</taxon>
        <taxon>Magnoliopsida</taxon>
        <taxon>Ranunculales</taxon>
        <taxon>Ranunculaceae</taxon>
        <taxon>Thalictroideae</taxon>
        <taxon>Thalictrum</taxon>
    </lineage>
</organism>